<evidence type="ECO:0000313" key="4">
    <source>
        <dbReference type="Proteomes" id="UP001600064"/>
    </source>
</evidence>
<dbReference type="SUPFAM" id="SSF51735">
    <property type="entry name" value="NAD(P)-binding Rossmann-fold domains"/>
    <property type="match status" value="1"/>
</dbReference>
<accession>A0ABR4D8H5</accession>
<proteinExistence type="predicted"/>
<reference evidence="3 4" key="1">
    <citation type="journal article" date="2024" name="Commun. Biol.">
        <title>Comparative genomic analysis of thermophilic fungi reveals convergent evolutionary adaptations and gene losses.</title>
        <authorList>
            <person name="Steindorff A.S."/>
            <person name="Aguilar-Pontes M.V."/>
            <person name="Robinson A.J."/>
            <person name="Andreopoulos B."/>
            <person name="LaButti K."/>
            <person name="Kuo A."/>
            <person name="Mondo S."/>
            <person name="Riley R."/>
            <person name="Otillar R."/>
            <person name="Haridas S."/>
            <person name="Lipzen A."/>
            <person name="Grimwood J."/>
            <person name="Schmutz J."/>
            <person name="Clum A."/>
            <person name="Reid I.D."/>
            <person name="Moisan M.C."/>
            <person name="Butler G."/>
            <person name="Nguyen T.T.M."/>
            <person name="Dewar K."/>
            <person name="Conant G."/>
            <person name="Drula E."/>
            <person name="Henrissat B."/>
            <person name="Hansel C."/>
            <person name="Singer S."/>
            <person name="Hutchinson M.I."/>
            <person name="de Vries R.P."/>
            <person name="Natvig D.O."/>
            <person name="Powell A.J."/>
            <person name="Tsang A."/>
            <person name="Grigoriev I.V."/>
        </authorList>
    </citation>
    <scope>NUCLEOTIDE SEQUENCE [LARGE SCALE GENOMIC DNA]</scope>
    <source>
        <strain evidence="3 4">ATCC 22073</strain>
    </source>
</reference>
<dbReference type="EMBL" id="JAZGUE010000005">
    <property type="protein sequence ID" value="KAL2266662.1"/>
    <property type="molecule type" value="Genomic_DNA"/>
</dbReference>
<dbReference type="RefSeq" id="XP_070865389.1">
    <property type="nucleotide sequence ID" value="XM_071012679.1"/>
</dbReference>
<dbReference type="Gene3D" id="3.40.50.720">
    <property type="entry name" value="NAD(P)-binding Rossmann-like Domain"/>
    <property type="match status" value="1"/>
</dbReference>
<dbReference type="PANTHER" id="PTHR43245:SF51">
    <property type="entry name" value="SHORT CHAIN DEHYDROGENASE_REDUCTASE FAMILY 42E, MEMBER 2"/>
    <property type="match status" value="1"/>
</dbReference>
<name>A0ABR4D8H5_9PEZI</name>
<feature type="region of interest" description="Disordered" evidence="1">
    <location>
        <begin position="116"/>
        <end position="136"/>
    </location>
</feature>
<evidence type="ECO:0000256" key="1">
    <source>
        <dbReference type="SAM" id="MobiDB-lite"/>
    </source>
</evidence>
<dbReference type="Pfam" id="PF01370">
    <property type="entry name" value="Epimerase"/>
    <property type="match status" value="1"/>
</dbReference>
<organism evidence="3 4">
    <name type="scientific">Remersonia thermophila</name>
    <dbReference type="NCBI Taxonomy" id="72144"/>
    <lineage>
        <taxon>Eukaryota</taxon>
        <taxon>Fungi</taxon>
        <taxon>Dikarya</taxon>
        <taxon>Ascomycota</taxon>
        <taxon>Pezizomycotina</taxon>
        <taxon>Sordariomycetes</taxon>
        <taxon>Sordariomycetidae</taxon>
        <taxon>Sordariales</taxon>
        <taxon>Sordariales incertae sedis</taxon>
        <taxon>Remersonia</taxon>
    </lineage>
</organism>
<dbReference type="GeneID" id="98127323"/>
<dbReference type="Proteomes" id="UP001600064">
    <property type="component" value="Unassembled WGS sequence"/>
</dbReference>
<feature type="domain" description="NAD-dependent epimerase/dehydratase" evidence="2">
    <location>
        <begin position="76"/>
        <end position="285"/>
    </location>
</feature>
<evidence type="ECO:0000259" key="2">
    <source>
        <dbReference type="Pfam" id="PF01370"/>
    </source>
</evidence>
<dbReference type="PANTHER" id="PTHR43245">
    <property type="entry name" value="BIFUNCTIONAL POLYMYXIN RESISTANCE PROTEIN ARNA"/>
    <property type="match status" value="1"/>
</dbReference>
<gene>
    <name evidence="3" type="ORF">VTJ83DRAFT_6014</name>
</gene>
<protein>
    <recommendedName>
        <fullName evidence="2">NAD-dependent epimerase/dehydratase domain-containing protein</fullName>
    </recommendedName>
</protein>
<dbReference type="InterPro" id="IPR050177">
    <property type="entry name" value="Lipid_A_modif_metabolic_enz"/>
</dbReference>
<sequence length="513" mass="55429">MTALALFLLLALVFAVAYLVRLNQLLLGIPDEVAKLSPTRWTRDELVETYRRLETRPITPATYAARLPPKLERRYIVTGGSGLVGSAIVRQLLARGQPPSSIRIVDFRPPRQPFRAAAAAEQDERQNEEEEEKVGFAQADISSLPATRRAFAQPWPASVARLPLTVFHTAAVIVPADRSPDGPGRAVCEAVNVRGTQNVADAAREAGPTCWSRRRAGASPCGRSGCGGFWQVLDEKDFFAPLRPRDEFYANYAASKAAAERIVCGANGPDMRTGCIRPVNGIYGDPTDNMLGAPLAMAVLPTWVSNIVQSFVHSDNVAVAHLDFEAVLAGSSAAASLPQAGRPFVVTDPNPPIRNSDMYQLAGTLAATPFRVVSVPPAAMLLLSYVVEGYVVARRRLGAKVPWSWLRRLVLDMLLPEVSGEAKHLTPAVFSICAHLVATNETASKPVRQGGIGYTGVMTTLEGMVQQVVEWNRNHEEVVAKGKKAVHHQTSLDLAEEIMKVTHAAPVMAVASS</sequence>
<keyword evidence="4" id="KW-1185">Reference proteome</keyword>
<evidence type="ECO:0000313" key="3">
    <source>
        <dbReference type="EMBL" id="KAL2266662.1"/>
    </source>
</evidence>
<comment type="caution">
    <text evidence="3">The sequence shown here is derived from an EMBL/GenBank/DDBJ whole genome shotgun (WGS) entry which is preliminary data.</text>
</comment>
<dbReference type="InterPro" id="IPR001509">
    <property type="entry name" value="Epimerase_deHydtase"/>
</dbReference>
<dbReference type="InterPro" id="IPR036291">
    <property type="entry name" value="NAD(P)-bd_dom_sf"/>
</dbReference>